<sequence length="212" mass="22025">MEGFMAFMNPFLVVATLSAISVIPATKAQIGTPCASSITSFTPCFNYVTGSSPNGSSPIAGCCDSFKTMMDTSADCACLVITGSVPFSFPFNRTLSISFLRACQLTLPVRCKASGAPLPTPGPVPILLAPTPAPSPFSFQASEESVSQAPEPEAPSPEPGLTSDIAPASPPADTTDIPTTTKPVLTPSASNPSCVFNPSLLLLSIIMFFKYY</sequence>
<evidence type="ECO:0000256" key="8">
    <source>
        <dbReference type="ARBA" id="ARBA00023288"/>
    </source>
</evidence>
<dbReference type="AlphaFoldDB" id="A0AAN8ZEB6"/>
<dbReference type="PANTHER" id="PTHR33044">
    <property type="entry name" value="BIFUNCTIONAL INHIBITOR/LIPID-TRANSFER PROTEIN/SEED STORAGE 2S ALBUMIN SUPERFAMILY PROTEIN-RELATED"/>
    <property type="match status" value="1"/>
</dbReference>
<feature type="signal peptide" evidence="10">
    <location>
        <begin position="1"/>
        <end position="28"/>
    </location>
</feature>
<name>A0AAN8ZEB6_9MAGN</name>
<evidence type="ECO:0000256" key="9">
    <source>
        <dbReference type="SAM" id="MobiDB-lite"/>
    </source>
</evidence>
<keyword evidence="13" id="KW-1185">Reference proteome</keyword>
<organism evidence="12 13">
    <name type="scientific">Dillenia turbinata</name>
    <dbReference type="NCBI Taxonomy" id="194707"/>
    <lineage>
        <taxon>Eukaryota</taxon>
        <taxon>Viridiplantae</taxon>
        <taxon>Streptophyta</taxon>
        <taxon>Embryophyta</taxon>
        <taxon>Tracheophyta</taxon>
        <taxon>Spermatophyta</taxon>
        <taxon>Magnoliopsida</taxon>
        <taxon>eudicotyledons</taxon>
        <taxon>Gunneridae</taxon>
        <taxon>Pentapetalae</taxon>
        <taxon>Dilleniales</taxon>
        <taxon>Dilleniaceae</taxon>
        <taxon>Dillenia</taxon>
    </lineage>
</organism>
<dbReference type="SMART" id="SM00499">
    <property type="entry name" value="AAI"/>
    <property type="match status" value="1"/>
</dbReference>
<feature type="domain" description="Bifunctional inhibitor/plant lipid transfer protein/seed storage helical" evidence="11">
    <location>
        <begin position="34"/>
        <end position="111"/>
    </location>
</feature>
<keyword evidence="7" id="KW-0325">Glycoprotein</keyword>
<keyword evidence="8" id="KW-0449">Lipoprotein</keyword>
<dbReference type="InterPro" id="IPR016140">
    <property type="entry name" value="Bifunc_inhib/LTP/seed_store"/>
</dbReference>
<dbReference type="Pfam" id="PF14368">
    <property type="entry name" value="LTP_2"/>
    <property type="match status" value="1"/>
</dbReference>
<evidence type="ECO:0000313" key="12">
    <source>
        <dbReference type="EMBL" id="KAK6937559.1"/>
    </source>
</evidence>
<dbReference type="Proteomes" id="UP001370490">
    <property type="component" value="Unassembled WGS sequence"/>
</dbReference>
<dbReference type="InterPro" id="IPR043325">
    <property type="entry name" value="LTSS"/>
</dbReference>
<comment type="subcellular location">
    <subcellularLocation>
        <location evidence="1">Cell membrane</location>
        <topology evidence="1">Lipid-anchor</topology>
        <topology evidence="1">GPI-anchor</topology>
    </subcellularLocation>
</comment>
<evidence type="ECO:0000256" key="7">
    <source>
        <dbReference type="ARBA" id="ARBA00023180"/>
    </source>
</evidence>
<keyword evidence="4" id="KW-0336">GPI-anchor</keyword>
<dbReference type="CDD" id="cd00010">
    <property type="entry name" value="AAI_LTSS"/>
    <property type="match status" value="1"/>
</dbReference>
<evidence type="ECO:0000259" key="11">
    <source>
        <dbReference type="SMART" id="SM00499"/>
    </source>
</evidence>
<accession>A0AAN8ZEB6</accession>
<feature type="region of interest" description="Disordered" evidence="9">
    <location>
        <begin position="138"/>
        <end position="188"/>
    </location>
</feature>
<protein>
    <submittedName>
        <fullName evidence="12">Bifunctional inhibitor/plant lipid transfer protein/seed storage helical domain</fullName>
    </submittedName>
</protein>
<keyword evidence="6" id="KW-1015">Disulfide bond</keyword>
<feature type="compositionally biased region" description="Low complexity" evidence="9">
    <location>
        <begin position="140"/>
        <end position="151"/>
    </location>
</feature>
<feature type="compositionally biased region" description="Low complexity" evidence="9">
    <location>
        <begin position="162"/>
        <end position="181"/>
    </location>
</feature>
<gene>
    <name evidence="12" type="ORF">RJ641_031067</name>
</gene>
<dbReference type="GO" id="GO:0098552">
    <property type="term" value="C:side of membrane"/>
    <property type="evidence" value="ECO:0007669"/>
    <property type="project" value="UniProtKB-KW"/>
</dbReference>
<keyword evidence="5 10" id="KW-0732">Signal</keyword>
<evidence type="ECO:0000256" key="3">
    <source>
        <dbReference type="ARBA" id="ARBA00022475"/>
    </source>
</evidence>
<evidence type="ECO:0000256" key="1">
    <source>
        <dbReference type="ARBA" id="ARBA00004609"/>
    </source>
</evidence>
<reference evidence="12 13" key="1">
    <citation type="submission" date="2023-12" db="EMBL/GenBank/DDBJ databases">
        <title>A high-quality genome assembly for Dillenia turbinata (Dilleniales).</title>
        <authorList>
            <person name="Chanderbali A."/>
        </authorList>
    </citation>
    <scope>NUCLEOTIDE SEQUENCE [LARGE SCALE GENOMIC DNA]</scope>
    <source>
        <strain evidence="12">LSX21</strain>
        <tissue evidence="12">Leaf</tissue>
    </source>
</reference>
<dbReference type="Gene3D" id="1.10.110.10">
    <property type="entry name" value="Plant lipid-transfer and hydrophobic proteins"/>
    <property type="match status" value="1"/>
</dbReference>
<feature type="chain" id="PRO_5042956525" evidence="10">
    <location>
        <begin position="29"/>
        <end position="212"/>
    </location>
</feature>
<evidence type="ECO:0000313" key="13">
    <source>
        <dbReference type="Proteomes" id="UP001370490"/>
    </source>
</evidence>
<dbReference type="GO" id="GO:0005886">
    <property type="term" value="C:plasma membrane"/>
    <property type="evidence" value="ECO:0007669"/>
    <property type="project" value="UniProtKB-SubCell"/>
</dbReference>
<evidence type="ECO:0000256" key="4">
    <source>
        <dbReference type="ARBA" id="ARBA00022622"/>
    </source>
</evidence>
<evidence type="ECO:0000256" key="6">
    <source>
        <dbReference type="ARBA" id="ARBA00023157"/>
    </source>
</evidence>
<evidence type="ECO:0000256" key="10">
    <source>
        <dbReference type="SAM" id="SignalP"/>
    </source>
</evidence>
<evidence type="ECO:0000256" key="5">
    <source>
        <dbReference type="ARBA" id="ARBA00022729"/>
    </source>
</evidence>
<comment type="similarity">
    <text evidence="2">Belongs to the plant LTP family.</text>
</comment>
<comment type="caution">
    <text evidence="12">The sequence shown here is derived from an EMBL/GenBank/DDBJ whole genome shotgun (WGS) entry which is preliminary data.</text>
</comment>
<dbReference type="SUPFAM" id="SSF47699">
    <property type="entry name" value="Bifunctional inhibitor/lipid-transfer protein/seed storage 2S albumin"/>
    <property type="match status" value="1"/>
</dbReference>
<dbReference type="InterPro" id="IPR036312">
    <property type="entry name" value="Bifun_inhib/LTP/seed_sf"/>
</dbReference>
<keyword evidence="4" id="KW-0472">Membrane</keyword>
<proteinExistence type="inferred from homology"/>
<keyword evidence="3" id="KW-1003">Cell membrane</keyword>
<dbReference type="EMBL" id="JBAMMX010000006">
    <property type="protein sequence ID" value="KAK6937559.1"/>
    <property type="molecule type" value="Genomic_DNA"/>
</dbReference>
<evidence type="ECO:0000256" key="2">
    <source>
        <dbReference type="ARBA" id="ARBA00009748"/>
    </source>
</evidence>